<name>A0AAE3EIJ4_9SPIR</name>
<evidence type="ECO:0000313" key="1">
    <source>
        <dbReference type="EMBL" id="MCD1654128.1"/>
    </source>
</evidence>
<comment type="caution">
    <text evidence="1">The sequence shown here is derived from an EMBL/GenBank/DDBJ whole genome shotgun (WGS) entry which is preliminary data.</text>
</comment>
<protein>
    <submittedName>
        <fullName evidence="1">Uncharacterized protein</fullName>
    </submittedName>
</protein>
<sequence length="317" mass="32917">MKKSNIAQSFRANPPAFALAVLAALSAALLLAIGVRYAVNRMTLSGAERFLARPESALVLETVRFSRYLVQASPAGADPRFFRAAVYHARGEASVVCDLRRAAIDERRTDWLNRVLVLRTDWRSADTAFPASVQVSLDPADITLIEKIEPRGYSAQDIEQASKAVAVGTATLGAAAGAGLGGAAGSALGALASPLPRVLRLPSASRTLGALAGAAAGGAAGGAISARAGFLATGAFMAALSSAGEELDSPILLSSAARPLIALEILGAPGRESAASVSERWEADARERYAALAERRIREIGRSLGWNDVLFLEGGPR</sequence>
<keyword evidence="2" id="KW-1185">Reference proteome</keyword>
<proteinExistence type="predicted"/>
<reference evidence="1" key="1">
    <citation type="submission" date="2021-08" db="EMBL/GenBank/DDBJ databases">
        <title>Comparative analyses of Brucepasteria parasyntrophica and Teretinema zuelzerae.</title>
        <authorList>
            <person name="Song Y."/>
            <person name="Brune A."/>
        </authorList>
    </citation>
    <scope>NUCLEOTIDE SEQUENCE</scope>
    <source>
        <strain evidence="1">DSM 1903</strain>
    </source>
</reference>
<accession>A0AAE3EIJ4</accession>
<organism evidence="1 2">
    <name type="scientific">Teretinema zuelzerae</name>
    <dbReference type="NCBI Taxonomy" id="156"/>
    <lineage>
        <taxon>Bacteria</taxon>
        <taxon>Pseudomonadati</taxon>
        <taxon>Spirochaetota</taxon>
        <taxon>Spirochaetia</taxon>
        <taxon>Spirochaetales</taxon>
        <taxon>Treponemataceae</taxon>
        <taxon>Teretinema</taxon>
    </lineage>
</organism>
<dbReference type="Proteomes" id="UP001198163">
    <property type="component" value="Unassembled WGS sequence"/>
</dbReference>
<dbReference type="AlphaFoldDB" id="A0AAE3EIJ4"/>
<dbReference type="EMBL" id="JAINWA010000001">
    <property type="protein sequence ID" value="MCD1654128.1"/>
    <property type="molecule type" value="Genomic_DNA"/>
</dbReference>
<gene>
    <name evidence="1" type="ORF">K7J14_05365</name>
</gene>
<dbReference type="RefSeq" id="WP_230754034.1">
    <property type="nucleotide sequence ID" value="NZ_JAINWA010000001.1"/>
</dbReference>
<evidence type="ECO:0000313" key="2">
    <source>
        <dbReference type="Proteomes" id="UP001198163"/>
    </source>
</evidence>